<accession>A0A5P1X042</accession>
<dbReference type="OrthoDB" id="2243021at2"/>
<reference evidence="2 3" key="1">
    <citation type="submission" date="2019-09" db="EMBL/GenBank/DDBJ databases">
        <title>Complete Genome Sequence of Lactobacillus nenjiangensis SH-Y15, isolated from sauerkraut.</title>
        <authorList>
            <person name="Yang H."/>
        </authorList>
    </citation>
    <scope>NUCLEOTIDE SEQUENCE [LARGE SCALE GENOMIC DNA]</scope>
    <source>
        <strain evidence="2 3">SH-Y15</strain>
    </source>
</reference>
<dbReference type="AlphaFoldDB" id="A0A5P1X042"/>
<dbReference type="InterPro" id="IPR021008">
    <property type="entry name" value="DltX"/>
</dbReference>
<evidence type="ECO:0000313" key="3">
    <source>
        <dbReference type="Proteomes" id="UP000325295"/>
    </source>
</evidence>
<organism evidence="2 3">
    <name type="scientific">Paucilactobacillus nenjiangensis</name>
    <dbReference type="NCBI Taxonomy" id="1296540"/>
    <lineage>
        <taxon>Bacteria</taxon>
        <taxon>Bacillati</taxon>
        <taxon>Bacillota</taxon>
        <taxon>Bacilli</taxon>
        <taxon>Lactobacillales</taxon>
        <taxon>Lactobacillaceae</taxon>
        <taxon>Paucilactobacillus</taxon>
    </lineage>
</organism>
<dbReference type="EMBL" id="CP043939">
    <property type="protein sequence ID" value="QER67252.1"/>
    <property type="molecule type" value="Genomic_DNA"/>
</dbReference>
<protein>
    <submittedName>
        <fullName evidence="2">Teichoic acid D-Ala incorporation-associated protein DltX</fullName>
    </submittedName>
</protein>
<evidence type="ECO:0000313" key="2">
    <source>
        <dbReference type="EMBL" id="QER67252.1"/>
    </source>
</evidence>
<dbReference type="KEGG" id="lnn:F0161_04890"/>
<name>A0A5P1X042_9LACO</name>
<dbReference type="Pfam" id="PF12459">
    <property type="entry name" value="DltX"/>
    <property type="match status" value="1"/>
</dbReference>
<keyword evidence="3" id="KW-1185">Reference proteome</keyword>
<keyword evidence="1" id="KW-0812">Transmembrane</keyword>
<keyword evidence="1" id="KW-1133">Transmembrane helix</keyword>
<evidence type="ECO:0000256" key="1">
    <source>
        <dbReference type="SAM" id="Phobius"/>
    </source>
</evidence>
<sequence>MHILERMKQNPIVWFLLKSVFYFLIMMVLIYMYGYSGVNNSGFIYNEF</sequence>
<proteinExistence type="predicted"/>
<keyword evidence="1" id="KW-0472">Membrane</keyword>
<feature type="transmembrane region" description="Helical" evidence="1">
    <location>
        <begin position="12"/>
        <end position="33"/>
    </location>
</feature>
<dbReference type="Proteomes" id="UP000325295">
    <property type="component" value="Chromosome"/>
</dbReference>
<gene>
    <name evidence="2" type="primary">dltX</name>
    <name evidence="2" type="ORF">F0161_04890</name>
</gene>